<dbReference type="Pfam" id="PF08387">
    <property type="entry name" value="FBD"/>
    <property type="match status" value="1"/>
</dbReference>
<dbReference type="GeneID" id="132803467"/>
<proteinExistence type="predicted"/>
<evidence type="ECO:0000313" key="2">
    <source>
        <dbReference type="Proteomes" id="UP001652623"/>
    </source>
</evidence>
<keyword evidence="2" id="KW-1185">Reference proteome</keyword>
<gene>
    <name evidence="3" type="primary">LOC132803467</name>
</gene>
<reference evidence="3" key="1">
    <citation type="submission" date="2025-08" db="UniProtKB">
        <authorList>
            <consortium name="RefSeq"/>
        </authorList>
    </citation>
    <scope>IDENTIFICATION</scope>
    <source>
        <tissue evidence="3">Seedling</tissue>
    </source>
</reference>
<dbReference type="InterPro" id="IPR006566">
    <property type="entry name" value="FBD"/>
</dbReference>
<feature type="domain" description="FBD" evidence="1">
    <location>
        <begin position="141"/>
        <end position="205"/>
    </location>
</feature>
<protein>
    <submittedName>
        <fullName evidence="3">Uncharacterized protein LOC132803467</fullName>
    </submittedName>
</protein>
<dbReference type="SMART" id="SM00579">
    <property type="entry name" value="FBD"/>
    <property type="match status" value="1"/>
</dbReference>
<evidence type="ECO:0000259" key="1">
    <source>
        <dbReference type="SMART" id="SM00579"/>
    </source>
</evidence>
<dbReference type="Proteomes" id="UP001652623">
    <property type="component" value="Chromosome 4"/>
</dbReference>
<dbReference type="RefSeq" id="XP_060672577.1">
    <property type="nucleotide sequence ID" value="XM_060816594.1"/>
</dbReference>
<organism evidence="2 3">
    <name type="scientific">Ziziphus jujuba</name>
    <name type="common">Chinese jujube</name>
    <name type="synonym">Ziziphus sativa</name>
    <dbReference type="NCBI Taxonomy" id="326968"/>
    <lineage>
        <taxon>Eukaryota</taxon>
        <taxon>Viridiplantae</taxon>
        <taxon>Streptophyta</taxon>
        <taxon>Embryophyta</taxon>
        <taxon>Tracheophyta</taxon>
        <taxon>Spermatophyta</taxon>
        <taxon>Magnoliopsida</taxon>
        <taxon>eudicotyledons</taxon>
        <taxon>Gunneridae</taxon>
        <taxon>Pentapetalae</taxon>
        <taxon>rosids</taxon>
        <taxon>fabids</taxon>
        <taxon>Rosales</taxon>
        <taxon>Rhamnaceae</taxon>
        <taxon>Paliureae</taxon>
        <taxon>Ziziphus</taxon>
    </lineage>
</organism>
<accession>A0ABM4A769</accession>
<name>A0ABM4A769_ZIZJJ</name>
<sequence length="205" mass="23206">MFLDINLEKPHSLVIDAAKLLFLIWNGMATGYECVGGYLEAKPCVEISIFGTLNTCGEVFLSLRAVSELSLSNFTMELMSSKYSWEIFHNLNSLTVWIGDVDGLAPLLHLAPYLNRLEVKIRAASPTKHTAEYWESQVFAFVNSLESVRLDINGEQNGIELIKYLLRNARELKTIIIHCSFDPKVISSSLEHFRWASPSARVYFN</sequence>
<evidence type="ECO:0000313" key="3">
    <source>
        <dbReference type="RefSeq" id="XP_060672577.1"/>
    </source>
</evidence>